<dbReference type="PANTHER" id="PTHR11049">
    <property type="entry name" value="ACYL COENZYME A THIOESTER HYDROLASE"/>
    <property type="match status" value="1"/>
</dbReference>
<accession>A0A109RDX2</accession>
<organism evidence="5 6">
    <name type="scientific">Aerococcus sanguinicola</name>
    <dbReference type="NCBI Taxonomy" id="119206"/>
    <lineage>
        <taxon>Bacteria</taxon>
        <taxon>Bacillati</taxon>
        <taxon>Bacillota</taxon>
        <taxon>Bacilli</taxon>
        <taxon>Lactobacillales</taxon>
        <taxon>Aerococcaceae</taxon>
        <taxon>Aerococcus</taxon>
    </lineage>
</organism>
<dbReference type="SUPFAM" id="SSF54637">
    <property type="entry name" value="Thioesterase/thiol ester dehydrase-isomerase"/>
    <property type="match status" value="1"/>
</dbReference>
<dbReference type="PROSITE" id="PS51770">
    <property type="entry name" value="HOTDOG_ACOT"/>
    <property type="match status" value="1"/>
</dbReference>
<name>A0A109RDX2_9LACT</name>
<dbReference type="InterPro" id="IPR040170">
    <property type="entry name" value="Cytosol_ACT"/>
</dbReference>
<dbReference type="Pfam" id="PF03061">
    <property type="entry name" value="4HBT"/>
    <property type="match status" value="1"/>
</dbReference>
<keyword evidence="6" id="KW-1185">Reference proteome</keyword>
<dbReference type="PANTHER" id="PTHR11049:SF24">
    <property type="entry name" value="CYTOSOLIC ACYL COENZYME A THIOESTER HYDROLASE"/>
    <property type="match status" value="1"/>
</dbReference>
<dbReference type="InterPro" id="IPR033120">
    <property type="entry name" value="HOTDOG_ACOT"/>
</dbReference>
<proteinExistence type="inferred from homology"/>
<feature type="domain" description="HotDog ACOT-type" evidence="4">
    <location>
        <begin position="12"/>
        <end position="124"/>
    </location>
</feature>
<dbReference type="Proteomes" id="UP000069912">
    <property type="component" value="Chromosome"/>
</dbReference>
<sequence>MKKEAIVMKHCKETRVVQTHRIMPQETNSFGNMFGGQLLSLVDNSASVSASRMSRTVVMTAAMDKMNFLAPLPENDSVCVESFVSGVGKKSCEVFVKVLGEHLATGERYIAATSFMTFVAITDDPDFRMPEIVADSEEEAMICSGYDQRRQERLSQRQADQALHEKLTKQVFWLDEDYYKSGN</sequence>
<dbReference type="Gene3D" id="3.10.129.10">
    <property type="entry name" value="Hotdog Thioesterase"/>
    <property type="match status" value="1"/>
</dbReference>
<gene>
    <name evidence="5" type="ORF">AWM72_04600</name>
</gene>
<comment type="similarity">
    <text evidence="1">Belongs to the acyl coenzyme A hydrolase family.</text>
</comment>
<dbReference type="GO" id="GO:0005829">
    <property type="term" value="C:cytosol"/>
    <property type="evidence" value="ECO:0007669"/>
    <property type="project" value="TreeGrafter"/>
</dbReference>
<dbReference type="AlphaFoldDB" id="A0A109RDX2"/>
<dbReference type="InterPro" id="IPR006683">
    <property type="entry name" value="Thioestr_dom"/>
</dbReference>
<reference evidence="5 6" key="1">
    <citation type="journal article" date="2016" name="Genome Announc.">
        <title>Complete Genome Sequences of Aerococcus christensenii CCUG 28831T, Aerococcus sanguinicola CCUG 43001T, Aerococcus urinae CCUG 36881T, Aerococcus urinaeequi CCUG 28094T, Aerococcus urinaehominis CCUG 42038 BT, and Aerococcus viridans CCUG 4311T.</title>
        <authorList>
            <person name="Carkaci D."/>
            <person name="Dargis R."/>
            <person name="Nielsen X.C."/>
            <person name="Skovgaard O."/>
            <person name="Fuursted K."/>
            <person name="Christensen J.J."/>
        </authorList>
    </citation>
    <scope>NUCLEOTIDE SEQUENCE [LARGE SCALE GENOMIC DNA]</scope>
    <source>
        <strain evidence="5 6">CCUG43001</strain>
    </source>
</reference>
<evidence type="ECO:0000256" key="3">
    <source>
        <dbReference type="PROSITE-ProRule" id="PRU01106"/>
    </source>
</evidence>
<dbReference type="GO" id="GO:0009062">
    <property type="term" value="P:fatty acid catabolic process"/>
    <property type="evidence" value="ECO:0007669"/>
    <property type="project" value="TreeGrafter"/>
</dbReference>
<dbReference type="GO" id="GO:0006637">
    <property type="term" value="P:acyl-CoA metabolic process"/>
    <property type="evidence" value="ECO:0007669"/>
    <property type="project" value="TreeGrafter"/>
</dbReference>
<dbReference type="KEGG" id="asan:AWM72_04600"/>
<dbReference type="CDD" id="cd03442">
    <property type="entry name" value="BFIT_BACH"/>
    <property type="match status" value="1"/>
</dbReference>
<evidence type="ECO:0000313" key="5">
    <source>
        <dbReference type="EMBL" id="AMB94958.1"/>
    </source>
</evidence>
<evidence type="ECO:0000259" key="4">
    <source>
        <dbReference type="PROSITE" id="PS51770"/>
    </source>
</evidence>
<evidence type="ECO:0000313" key="6">
    <source>
        <dbReference type="Proteomes" id="UP000069912"/>
    </source>
</evidence>
<evidence type="ECO:0000256" key="2">
    <source>
        <dbReference type="ARBA" id="ARBA00022801"/>
    </source>
</evidence>
<dbReference type="InterPro" id="IPR029069">
    <property type="entry name" value="HotDog_dom_sf"/>
</dbReference>
<reference evidence="6" key="2">
    <citation type="submission" date="2016-01" db="EMBL/GenBank/DDBJ databases">
        <title>Six Aerococcus type strain genome sequencing and assembly using PacBio and Illumina Hiseq.</title>
        <authorList>
            <person name="Carkaci D."/>
            <person name="Dargis R."/>
            <person name="Nielsen X.C."/>
            <person name="Skovgaard O."/>
            <person name="Fuursted K."/>
            <person name="Christensen J.J."/>
        </authorList>
    </citation>
    <scope>NUCLEOTIDE SEQUENCE [LARGE SCALE GENOMIC DNA]</scope>
    <source>
        <strain evidence="6">CCUG43001</strain>
    </source>
</reference>
<evidence type="ECO:0000256" key="1">
    <source>
        <dbReference type="ARBA" id="ARBA00010458"/>
    </source>
</evidence>
<protein>
    <recommendedName>
        <fullName evidence="4">HotDog ACOT-type domain-containing protein</fullName>
    </recommendedName>
</protein>
<keyword evidence="2 3" id="KW-0378">Hydrolase</keyword>
<dbReference type="EMBL" id="CP014160">
    <property type="protein sequence ID" value="AMB94958.1"/>
    <property type="molecule type" value="Genomic_DNA"/>
</dbReference>
<dbReference type="GO" id="GO:0052816">
    <property type="term" value="F:long-chain fatty acyl-CoA hydrolase activity"/>
    <property type="evidence" value="ECO:0007669"/>
    <property type="project" value="TreeGrafter"/>
</dbReference>